<dbReference type="Gene3D" id="1.10.10.2910">
    <property type="match status" value="1"/>
</dbReference>
<proteinExistence type="predicted"/>
<sequence length="218" mass="25275">MKVRVAKNWNPMADTYQLTKEEIESQVLGDTAKYRKIYSEKYGKNPPSLLDVDNYIQELWGFSVSFEAIPQDSEAEDTLGFLRPETRQVVIDDSCTNQRRISFTVAHEARHLSLHGPLFSTKNGFINGWKHSDPSKNIKKLDMAHVRREWQANVYAGALLAPKIDVEIILRELSFIQDQTLLPFNLNDCFQKFEDRFGLSRQALEIRLTHLNIPFKNF</sequence>
<evidence type="ECO:0000313" key="1">
    <source>
        <dbReference type="EMBL" id="OHB02666.1"/>
    </source>
</evidence>
<evidence type="ECO:0000313" key="2">
    <source>
        <dbReference type="Proteomes" id="UP000177707"/>
    </source>
</evidence>
<name>A0A1G2TZC3_9BACT</name>
<comment type="caution">
    <text evidence="1">The sequence shown here is derived from an EMBL/GenBank/DDBJ whole genome shotgun (WGS) entry which is preliminary data.</text>
</comment>
<protein>
    <submittedName>
        <fullName evidence="1">Uncharacterized protein</fullName>
    </submittedName>
</protein>
<dbReference type="STRING" id="1802758.A3A96_02330"/>
<organism evidence="1 2">
    <name type="scientific">Candidatus Zambryskibacteria bacterium RIFCSPLOWO2_01_FULL_39_39</name>
    <dbReference type="NCBI Taxonomy" id="1802758"/>
    <lineage>
        <taxon>Bacteria</taxon>
        <taxon>Candidatus Zambryskiibacteriota</taxon>
    </lineage>
</organism>
<dbReference type="Proteomes" id="UP000177707">
    <property type="component" value="Unassembled WGS sequence"/>
</dbReference>
<dbReference type="EMBL" id="MHWB01000002">
    <property type="protein sequence ID" value="OHB02666.1"/>
    <property type="molecule type" value="Genomic_DNA"/>
</dbReference>
<dbReference type="AlphaFoldDB" id="A0A1G2TZC3"/>
<gene>
    <name evidence="1" type="ORF">A3A96_02330</name>
</gene>
<reference evidence="1 2" key="1">
    <citation type="journal article" date="2016" name="Nat. Commun.">
        <title>Thousands of microbial genomes shed light on interconnected biogeochemical processes in an aquifer system.</title>
        <authorList>
            <person name="Anantharaman K."/>
            <person name="Brown C.T."/>
            <person name="Hug L.A."/>
            <person name="Sharon I."/>
            <person name="Castelle C.J."/>
            <person name="Probst A.J."/>
            <person name="Thomas B.C."/>
            <person name="Singh A."/>
            <person name="Wilkins M.J."/>
            <person name="Karaoz U."/>
            <person name="Brodie E.L."/>
            <person name="Williams K.H."/>
            <person name="Hubbard S.S."/>
            <person name="Banfield J.F."/>
        </authorList>
    </citation>
    <scope>NUCLEOTIDE SEQUENCE [LARGE SCALE GENOMIC DNA]</scope>
</reference>
<accession>A0A1G2TZC3</accession>